<proteinExistence type="inferred from homology"/>
<organism evidence="8">
    <name type="scientific">Salix viminalis</name>
    <name type="common">Common osier</name>
    <name type="synonym">Basket willow</name>
    <dbReference type="NCBI Taxonomy" id="40686"/>
    <lineage>
        <taxon>Eukaryota</taxon>
        <taxon>Viridiplantae</taxon>
        <taxon>Streptophyta</taxon>
        <taxon>Embryophyta</taxon>
        <taxon>Tracheophyta</taxon>
        <taxon>Spermatophyta</taxon>
        <taxon>Magnoliopsida</taxon>
        <taxon>eudicotyledons</taxon>
        <taxon>Gunneridae</taxon>
        <taxon>Pentapetalae</taxon>
        <taxon>rosids</taxon>
        <taxon>fabids</taxon>
        <taxon>Malpighiales</taxon>
        <taxon>Salicaceae</taxon>
        <taxon>Saliceae</taxon>
        <taxon>Salix</taxon>
    </lineage>
</organism>
<accession>A0A6N2KLM7</accession>
<keyword evidence="5 6" id="KW-0472">Membrane</keyword>
<feature type="transmembrane region" description="Helical" evidence="6">
    <location>
        <begin position="21"/>
        <end position="38"/>
    </location>
</feature>
<dbReference type="InterPro" id="IPR037185">
    <property type="entry name" value="EmrE-like"/>
</dbReference>
<sequence length="423" mass="47221">MKSLRGSLNAMENYKPYVAMLFVQFVYAGMALFSKAAISKGMNSLVFVVYRQAFATVSLTPLAFFLERSTYEHFNLESLPRKEGAPLSCSLLFKIFMVSLCGVTLSLNLYYIAINYITATFAAATTNTIPAITFVMAALLRMESISMKHLHGIAKVLGSVICFSGVLVFAFVKGPPVKFMNWYQSNDHKQIQDSSKTCCSREEWLKGSLIMISANTLWSLWLVLQGPIVKQYPAKLRLITLQCLFSCIQSALWAIAVERNPSAWKLGWDLNLLSVAYCVRYNCHWDHLLAASLGDTEERTGFHVNVHSVSTDYNSNFLSILVERNPSLGKALIFNFYYMIFTPPLSLSCAPLLECNEVISIGPWPLTRSSFNLYGSAGGDVLLMGGLYCVLWGKSREDGKSVTADEQNAETKEKITMECITCH</sequence>
<feature type="transmembrane region" description="Helical" evidence="6">
    <location>
        <begin position="87"/>
        <end position="110"/>
    </location>
</feature>
<keyword evidence="3 6" id="KW-0812">Transmembrane</keyword>
<evidence type="ECO:0000256" key="3">
    <source>
        <dbReference type="ARBA" id="ARBA00022692"/>
    </source>
</evidence>
<reference evidence="8" key="1">
    <citation type="submission" date="2019-03" db="EMBL/GenBank/DDBJ databases">
        <authorList>
            <person name="Mank J."/>
            <person name="Almeida P."/>
        </authorList>
    </citation>
    <scope>NUCLEOTIDE SEQUENCE</scope>
    <source>
        <strain evidence="8">78183</strain>
    </source>
</reference>
<name>A0A6N2KLM7_SALVM</name>
<dbReference type="SUPFAM" id="SSF103481">
    <property type="entry name" value="Multidrug resistance efflux transporter EmrE"/>
    <property type="match status" value="1"/>
</dbReference>
<dbReference type="AlphaFoldDB" id="A0A6N2KLM7"/>
<feature type="domain" description="EamA" evidence="7">
    <location>
        <begin position="17"/>
        <end position="163"/>
    </location>
</feature>
<dbReference type="EMBL" id="CAADRP010000557">
    <property type="protein sequence ID" value="VFU29493.1"/>
    <property type="molecule type" value="Genomic_DNA"/>
</dbReference>
<dbReference type="GO" id="GO:0016020">
    <property type="term" value="C:membrane"/>
    <property type="evidence" value="ECO:0007669"/>
    <property type="project" value="UniProtKB-SubCell"/>
</dbReference>
<comment type="subcellular location">
    <subcellularLocation>
        <location evidence="1">Membrane</location>
        <topology evidence="1">Multi-pass membrane protein</topology>
    </subcellularLocation>
</comment>
<keyword evidence="4 6" id="KW-1133">Transmembrane helix</keyword>
<dbReference type="Pfam" id="PF00892">
    <property type="entry name" value="EamA"/>
    <property type="match status" value="1"/>
</dbReference>
<dbReference type="GO" id="GO:0022857">
    <property type="term" value="F:transmembrane transporter activity"/>
    <property type="evidence" value="ECO:0007669"/>
    <property type="project" value="InterPro"/>
</dbReference>
<protein>
    <recommendedName>
        <fullName evidence="7">EamA domain-containing protein</fullName>
    </recommendedName>
</protein>
<evidence type="ECO:0000256" key="1">
    <source>
        <dbReference type="ARBA" id="ARBA00004141"/>
    </source>
</evidence>
<evidence type="ECO:0000256" key="6">
    <source>
        <dbReference type="SAM" id="Phobius"/>
    </source>
</evidence>
<feature type="transmembrane region" description="Helical" evidence="6">
    <location>
        <begin position="44"/>
        <end position="66"/>
    </location>
</feature>
<feature type="transmembrane region" description="Helical" evidence="6">
    <location>
        <begin position="152"/>
        <end position="172"/>
    </location>
</feature>
<dbReference type="InterPro" id="IPR000620">
    <property type="entry name" value="EamA_dom"/>
</dbReference>
<gene>
    <name evidence="8" type="ORF">SVIM_LOCUS108176</name>
</gene>
<evidence type="ECO:0000313" key="8">
    <source>
        <dbReference type="EMBL" id="VFU29493.1"/>
    </source>
</evidence>
<dbReference type="InterPro" id="IPR030184">
    <property type="entry name" value="WAT1-related"/>
</dbReference>
<evidence type="ECO:0000259" key="7">
    <source>
        <dbReference type="Pfam" id="PF00892"/>
    </source>
</evidence>
<evidence type="ECO:0000256" key="2">
    <source>
        <dbReference type="ARBA" id="ARBA00007635"/>
    </source>
</evidence>
<dbReference type="PANTHER" id="PTHR31218">
    <property type="entry name" value="WAT1-RELATED PROTEIN"/>
    <property type="match status" value="1"/>
</dbReference>
<evidence type="ECO:0000256" key="4">
    <source>
        <dbReference type="ARBA" id="ARBA00022989"/>
    </source>
</evidence>
<feature type="transmembrane region" description="Helical" evidence="6">
    <location>
        <begin position="116"/>
        <end position="140"/>
    </location>
</feature>
<comment type="similarity">
    <text evidence="2">Belongs to the drug/metabolite transporter (DMT) superfamily. Plant drug/metabolite exporter (P-DME) (TC 2.A.7.4) family.</text>
</comment>
<evidence type="ECO:0000256" key="5">
    <source>
        <dbReference type="ARBA" id="ARBA00023136"/>
    </source>
</evidence>